<dbReference type="EMBL" id="JANTZM010000007">
    <property type="protein sequence ID" value="MCS4157720.1"/>
    <property type="molecule type" value="Genomic_DNA"/>
</dbReference>
<dbReference type="RefSeq" id="WP_259258241.1">
    <property type="nucleotide sequence ID" value="NZ_JANTZM010000007.1"/>
</dbReference>
<evidence type="ECO:0000313" key="2">
    <source>
        <dbReference type="Proteomes" id="UP001155110"/>
    </source>
</evidence>
<gene>
    <name evidence="1" type="ORF">GGP99_001684</name>
</gene>
<name>A0AAW5P7Y4_9BACT</name>
<accession>A0AAW5P7Y4</accession>
<organism evidence="1 2">
    <name type="scientific">Salinibacter ruber</name>
    <dbReference type="NCBI Taxonomy" id="146919"/>
    <lineage>
        <taxon>Bacteria</taxon>
        <taxon>Pseudomonadati</taxon>
        <taxon>Rhodothermota</taxon>
        <taxon>Rhodothermia</taxon>
        <taxon>Rhodothermales</taxon>
        <taxon>Salinibacteraceae</taxon>
        <taxon>Salinibacter</taxon>
    </lineage>
</organism>
<reference evidence="1" key="1">
    <citation type="submission" date="2022-08" db="EMBL/GenBank/DDBJ databases">
        <title>Genomic Encyclopedia of Type Strains, Phase V (KMG-V): Genome sequencing to study the core and pangenomes of soil and plant-associated prokaryotes.</title>
        <authorList>
            <person name="Whitman W."/>
        </authorList>
    </citation>
    <scope>NUCLEOTIDE SEQUENCE</scope>
    <source>
        <strain evidence="1">SP3002</strain>
    </source>
</reference>
<protein>
    <submittedName>
        <fullName evidence="1">Uncharacterized protein</fullName>
    </submittedName>
</protein>
<dbReference type="Proteomes" id="UP001155110">
    <property type="component" value="Unassembled WGS sequence"/>
</dbReference>
<sequence length="122" mass="13867">MTQVLVRGQLRPGYGNSVDLVEVNRRLEPITGDTLSVWVQHYAPGQERQQARLLRKSQEYDLLVHCFPKSVPDGVRTDNVLPEADSLVHVYPLTGSDYTVITGQDGRVLDFMSVFNQRELLR</sequence>
<evidence type="ECO:0000313" key="1">
    <source>
        <dbReference type="EMBL" id="MCS4157720.1"/>
    </source>
</evidence>
<dbReference type="AlphaFoldDB" id="A0AAW5P7Y4"/>
<comment type="caution">
    <text evidence="1">The sequence shown here is derived from an EMBL/GenBank/DDBJ whole genome shotgun (WGS) entry which is preliminary data.</text>
</comment>
<proteinExistence type="predicted"/>